<keyword evidence="4" id="KW-1185">Reference proteome</keyword>
<dbReference type="KEGG" id="sna:Snas_0650"/>
<dbReference type="InterPro" id="IPR013538">
    <property type="entry name" value="ASHA1/2-like_C"/>
</dbReference>
<evidence type="ECO:0000313" key="3">
    <source>
        <dbReference type="EMBL" id="ADD40363.1"/>
    </source>
</evidence>
<comment type="similarity">
    <text evidence="1">Belongs to the AHA1 family.</text>
</comment>
<reference evidence="3 4" key="1">
    <citation type="journal article" date="2009" name="Stand. Genomic Sci.">
        <title>Complete genome sequence of Stackebrandtia nassauensis type strain (LLR-40K-21).</title>
        <authorList>
            <person name="Munk C."/>
            <person name="Lapidus A."/>
            <person name="Copeland A."/>
            <person name="Jando M."/>
            <person name="Mayilraj S."/>
            <person name="Glavina Del Rio T."/>
            <person name="Nolan M."/>
            <person name="Chen F."/>
            <person name="Lucas S."/>
            <person name="Tice H."/>
            <person name="Cheng J.F."/>
            <person name="Han C."/>
            <person name="Detter J.C."/>
            <person name="Bruce D."/>
            <person name="Goodwin L."/>
            <person name="Chain P."/>
            <person name="Pitluck S."/>
            <person name="Goker M."/>
            <person name="Ovchinikova G."/>
            <person name="Pati A."/>
            <person name="Ivanova N."/>
            <person name="Mavromatis K."/>
            <person name="Chen A."/>
            <person name="Palaniappan K."/>
            <person name="Land M."/>
            <person name="Hauser L."/>
            <person name="Chang Y.J."/>
            <person name="Jeffries C.D."/>
            <person name="Bristow J."/>
            <person name="Eisen J.A."/>
            <person name="Markowitz V."/>
            <person name="Hugenholtz P."/>
            <person name="Kyrpides N.C."/>
            <person name="Klenk H.P."/>
        </authorList>
    </citation>
    <scope>NUCLEOTIDE SEQUENCE [LARGE SCALE GENOMIC DNA]</scope>
    <source>
        <strain evidence="4">DSM 44728 / CIP 108903 / NRRL B-16338 / NBRC 102104 / LLR-40K-21</strain>
    </source>
</reference>
<dbReference type="SUPFAM" id="SSF55961">
    <property type="entry name" value="Bet v1-like"/>
    <property type="match status" value="1"/>
</dbReference>
<evidence type="ECO:0000259" key="2">
    <source>
        <dbReference type="Pfam" id="PF08327"/>
    </source>
</evidence>
<dbReference type="eggNOG" id="COG3832">
    <property type="taxonomic scope" value="Bacteria"/>
</dbReference>
<protein>
    <submittedName>
        <fullName evidence="3">Activator of Hsp90 ATPase 1 family protein</fullName>
    </submittedName>
</protein>
<evidence type="ECO:0000256" key="1">
    <source>
        <dbReference type="ARBA" id="ARBA00006817"/>
    </source>
</evidence>
<accession>D3Q6W4</accession>
<dbReference type="EMBL" id="CP001778">
    <property type="protein sequence ID" value="ADD40363.1"/>
    <property type="molecule type" value="Genomic_DNA"/>
</dbReference>
<dbReference type="RefSeq" id="WP_013015934.1">
    <property type="nucleotide sequence ID" value="NC_013947.1"/>
</dbReference>
<feature type="domain" description="Activator of Hsp90 ATPase homologue 1/2-like C-terminal" evidence="2">
    <location>
        <begin position="25"/>
        <end position="156"/>
    </location>
</feature>
<dbReference type="Pfam" id="PF08327">
    <property type="entry name" value="AHSA1"/>
    <property type="match status" value="1"/>
</dbReference>
<dbReference type="CDD" id="cd07826">
    <property type="entry name" value="SRPBCC_CalC_Aha1-like_9"/>
    <property type="match status" value="1"/>
</dbReference>
<dbReference type="HOGENOM" id="CLU_108923_6_1_11"/>
<evidence type="ECO:0000313" key="4">
    <source>
        <dbReference type="Proteomes" id="UP000000844"/>
    </source>
</evidence>
<dbReference type="InterPro" id="IPR023393">
    <property type="entry name" value="START-like_dom_sf"/>
</dbReference>
<sequence>MRIENRTAKVTTPSDTQILMTREFNAPKHLVFKAWTTPELIKCWWSGGRGEVTVAEVDLRVGGTWRYVIASEHGEVGFNGEYLEIVPNERIVNTEIYEQAPEGTKPADNFVTFTETDGRGKIELLMECHSKEVRDAVLASGMEEGLQDSWDAMDRVAQSLK</sequence>
<dbReference type="Gene3D" id="3.30.530.20">
    <property type="match status" value="1"/>
</dbReference>
<dbReference type="STRING" id="446470.Snas_0650"/>
<gene>
    <name evidence="3" type="ordered locus">Snas_0650</name>
</gene>
<dbReference type="Proteomes" id="UP000000844">
    <property type="component" value="Chromosome"/>
</dbReference>
<name>D3Q6W4_STANL</name>
<organism evidence="3 4">
    <name type="scientific">Stackebrandtia nassauensis (strain DSM 44728 / CIP 108903 / NRRL B-16338 / NBRC 102104 / LLR-40K-21)</name>
    <dbReference type="NCBI Taxonomy" id="446470"/>
    <lineage>
        <taxon>Bacteria</taxon>
        <taxon>Bacillati</taxon>
        <taxon>Actinomycetota</taxon>
        <taxon>Actinomycetes</taxon>
        <taxon>Glycomycetales</taxon>
        <taxon>Glycomycetaceae</taxon>
        <taxon>Stackebrandtia</taxon>
    </lineage>
</organism>
<dbReference type="AlphaFoldDB" id="D3Q6W4"/>
<dbReference type="OrthoDB" id="5185819at2"/>
<proteinExistence type="inferred from homology"/>